<sequence length="143" mass="16422">MSFPYRVPLPDANNLSLGRESMTRIASVLAGSDNLTTGIQDVQYLANIDIPDIENVRPLLDHSGLSRYEANKALVEELGESFVRMIDKEFWNVEKFNEFINIASQFMFMKEIRKAVLTACVKYHDRISSEMYDWLVNDPNIVD</sequence>
<comment type="caution">
    <text evidence="1">The sequence shown here is derived from an EMBL/GenBank/DDBJ whole genome shotgun (WGS) entry which is preliminary data.</text>
</comment>
<accession>A0A015JB81</accession>
<dbReference type="HOGENOM" id="CLU_113000_0_0_1"/>
<reference evidence="1 2" key="1">
    <citation type="submission" date="2014-02" db="EMBL/GenBank/DDBJ databases">
        <title>Single nucleus genome sequencing reveals high similarity among nuclei of an endomycorrhizal fungus.</title>
        <authorList>
            <person name="Lin K."/>
            <person name="Geurts R."/>
            <person name="Zhang Z."/>
            <person name="Limpens E."/>
            <person name="Saunders D.G."/>
            <person name="Mu D."/>
            <person name="Pang E."/>
            <person name="Cao H."/>
            <person name="Cha H."/>
            <person name="Lin T."/>
            <person name="Zhou Q."/>
            <person name="Shang Y."/>
            <person name="Li Y."/>
            <person name="Ivanov S."/>
            <person name="Sharma T."/>
            <person name="Velzen R.V."/>
            <person name="Ruijter N.D."/>
            <person name="Aanen D.K."/>
            <person name="Win J."/>
            <person name="Kamoun S."/>
            <person name="Bisseling T."/>
            <person name="Huang S."/>
        </authorList>
    </citation>
    <scope>NUCLEOTIDE SEQUENCE [LARGE SCALE GENOMIC DNA]</scope>
    <source>
        <strain evidence="2">DAOM197198w</strain>
    </source>
</reference>
<gene>
    <name evidence="1" type="ORF">RirG_145420</name>
</gene>
<name>A0A015JB81_RHIIW</name>
<dbReference type="STRING" id="1432141.A0A015JB81"/>
<dbReference type="AlphaFoldDB" id="A0A015JB81"/>
<dbReference type="EMBL" id="JEMT01023628">
    <property type="protein sequence ID" value="EXX64155.1"/>
    <property type="molecule type" value="Genomic_DNA"/>
</dbReference>
<proteinExistence type="predicted"/>
<evidence type="ECO:0000313" key="1">
    <source>
        <dbReference type="EMBL" id="EXX64155.1"/>
    </source>
</evidence>
<dbReference type="OrthoDB" id="5548359at2759"/>
<evidence type="ECO:0000313" key="2">
    <source>
        <dbReference type="Proteomes" id="UP000022910"/>
    </source>
</evidence>
<dbReference type="Proteomes" id="UP000022910">
    <property type="component" value="Unassembled WGS sequence"/>
</dbReference>
<protein>
    <submittedName>
        <fullName evidence="1">Uncharacterized protein</fullName>
    </submittedName>
</protein>
<keyword evidence="2" id="KW-1185">Reference proteome</keyword>
<organism evidence="1 2">
    <name type="scientific">Rhizophagus irregularis (strain DAOM 197198w)</name>
    <name type="common">Glomus intraradices</name>
    <dbReference type="NCBI Taxonomy" id="1432141"/>
    <lineage>
        <taxon>Eukaryota</taxon>
        <taxon>Fungi</taxon>
        <taxon>Fungi incertae sedis</taxon>
        <taxon>Mucoromycota</taxon>
        <taxon>Glomeromycotina</taxon>
        <taxon>Glomeromycetes</taxon>
        <taxon>Glomerales</taxon>
        <taxon>Glomeraceae</taxon>
        <taxon>Rhizophagus</taxon>
    </lineage>
</organism>